<organism evidence="1 2">
    <name type="scientific">Parascaris univalens</name>
    <name type="common">Nematode worm</name>
    <dbReference type="NCBI Taxonomy" id="6257"/>
    <lineage>
        <taxon>Eukaryota</taxon>
        <taxon>Metazoa</taxon>
        <taxon>Ecdysozoa</taxon>
        <taxon>Nematoda</taxon>
        <taxon>Chromadorea</taxon>
        <taxon>Rhabditida</taxon>
        <taxon>Spirurina</taxon>
        <taxon>Ascaridomorpha</taxon>
        <taxon>Ascaridoidea</taxon>
        <taxon>Ascarididae</taxon>
        <taxon>Parascaris</taxon>
    </lineage>
</organism>
<sequence>MIIIDPALVVAAGDVENALRELNITYLHFSEFFGNAASVIEFAARYPLIANERSCPKWSGRMKIWKRKCFDSIDIRRVSVFAKSRLPIAAVFVVMFLWAQPVPQDNIRRSTGVAEHTAVDWEMYNTGNIPVLRGEEAGALGGPGKVVEPMIVMLARRGALFHLPLFVAGAYPAAVRGCSVDTNARFATMI</sequence>
<accession>A0A915A0K2</accession>
<evidence type="ECO:0000313" key="2">
    <source>
        <dbReference type="WBParaSite" id="PgE044_g001_t01"/>
    </source>
</evidence>
<reference evidence="2" key="1">
    <citation type="submission" date="2022-11" db="UniProtKB">
        <authorList>
            <consortium name="WormBaseParasite"/>
        </authorList>
    </citation>
    <scope>IDENTIFICATION</scope>
</reference>
<evidence type="ECO:0000313" key="1">
    <source>
        <dbReference type="Proteomes" id="UP000887569"/>
    </source>
</evidence>
<dbReference type="Proteomes" id="UP000887569">
    <property type="component" value="Unplaced"/>
</dbReference>
<dbReference type="AlphaFoldDB" id="A0A915A0K2"/>
<proteinExistence type="predicted"/>
<protein>
    <submittedName>
        <fullName evidence="2">Uncharacterized protein</fullName>
    </submittedName>
</protein>
<keyword evidence="1" id="KW-1185">Reference proteome</keyword>
<dbReference type="WBParaSite" id="PgE044_g001_t01">
    <property type="protein sequence ID" value="PgE044_g001_t01"/>
    <property type="gene ID" value="PgE044_g001"/>
</dbReference>
<name>A0A915A0K2_PARUN</name>